<sequence length="343" mass="38954">MKKFQIHPDFKLNGQTFDELQLQHLAFMLIKDGNPFEEDLGNLILQWFDDNDFVLLTTSGTTGAPKEIELNKEHMIASAKATAAFFGVFEKTKALLCLPTRYIAGKMMFVRAMILGWELDFVEPTSSPLDGITKDYDFCAMVPLQVENSLDNLHRIEKIIVGGARISTQLHNKLEGIDTSIYETYGMTETITHIAIKKLGEVAFTVLPHVVISTDSRGCLLITAPEITDEPVQTNDIVDIIDDKHFVWKGRIDNVVNSGGVKLFPEQIEERLAHYIPYRFFIIGKEDEVLGEKVVLVIESEPYVLKDEVFESLSKYEKPKEIQFVPEFEETPTGKILRRKILV</sequence>
<proteinExistence type="inferred from homology"/>
<dbReference type="Pfam" id="PF00501">
    <property type="entry name" value="AMP-binding"/>
    <property type="match status" value="1"/>
</dbReference>
<evidence type="ECO:0000313" key="4">
    <source>
        <dbReference type="EMBL" id="SFJ18073.1"/>
    </source>
</evidence>
<dbReference type="Proteomes" id="UP000243887">
    <property type="component" value="Unassembled WGS sequence"/>
</dbReference>
<dbReference type="PANTHER" id="PTHR43201:SF5">
    <property type="entry name" value="MEDIUM-CHAIN ACYL-COA LIGASE ACSF2, MITOCHONDRIAL"/>
    <property type="match status" value="1"/>
</dbReference>
<dbReference type="Gene3D" id="3.30.300.30">
    <property type="match status" value="1"/>
</dbReference>
<comment type="similarity">
    <text evidence="1">Belongs to the ATP-dependent AMP-binding enzyme family.</text>
</comment>
<dbReference type="OrthoDB" id="8870348at2"/>
<dbReference type="InterPro" id="IPR042099">
    <property type="entry name" value="ANL_N_sf"/>
</dbReference>
<evidence type="ECO:0000256" key="2">
    <source>
        <dbReference type="ARBA" id="ARBA00022598"/>
    </source>
</evidence>
<dbReference type="Gene3D" id="3.40.50.12780">
    <property type="entry name" value="N-terminal domain of ligase-like"/>
    <property type="match status" value="1"/>
</dbReference>
<evidence type="ECO:0000313" key="5">
    <source>
        <dbReference type="Proteomes" id="UP000243887"/>
    </source>
</evidence>
<feature type="domain" description="AMP-dependent synthetase/ligase" evidence="3">
    <location>
        <begin position="50"/>
        <end position="196"/>
    </location>
</feature>
<dbReference type="SUPFAM" id="SSF56801">
    <property type="entry name" value="Acetyl-CoA synthetase-like"/>
    <property type="match status" value="1"/>
</dbReference>
<name>A0A1I3P9A4_9FLAO</name>
<dbReference type="PANTHER" id="PTHR43201">
    <property type="entry name" value="ACYL-COA SYNTHETASE"/>
    <property type="match status" value="1"/>
</dbReference>
<dbReference type="InterPro" id="IPR045851">
    <property type="entry name" value="AMP-bd_C_sf"/>
</dbReference>
<dbReference type="STRING" id="1150112.SAMN04487893_10431"/>
<protein>
    <submittedName>
        <fullName evidence="4">O-succinylbenzoic acid--CoA ligase</fullName>
    </submittedName>
</protein>
<dbReference type="RefSeq" id="WP_090678327.1">
    <property type="nucleotide sequence ID" value="NZ_FORU01000004.1"/>
</dbReference>
<keyword evidence="5" id="KW-1185">Reference proteome</keyword>
<evidence type="ECO:0000259" key="3">
    <source>
        <dbReference type="Pfam" id="PF00501"/>
    </source>
</evidence>
<gene>
    <name evidence="4" type="ORF">SAMN04487893_10431</name>
</gene>
<dbReference type="AlphaFoldDB" id="A0A1I3P9A4"/>
<dbReference type="InterPro" id="IPR020845">
    <property type="entry name" value="AMP-binding_CS"/>
</dbReference>
<keyword evidence="2 4" id="KW-0436">Ligase</keyword>
<dbReference type="InterPro" id="IPR000873">
    <property type="entry name" value="AMP-dep_synth/lig_dom"/>
</dbReference>
<evidence type="ECO:0000256" key="1">
    <source>
        <dbReference type="ARBA" id="ARBA00006432"/>
    </source>
</evidence>
<organism evidence="4 5">
    <name type="scientific">Myroides guanonis</name>
    <dbReference type="NCBI Taxonomy" id="1150112"/>
    <lineage>
        <taxon>Bacteria</taxon>
        <taxon>Pseudomonadati</taxon>
        <taxon>Bacteroidota</taxon>
        <taxon>Flavobacteriia</taxon>
        <taxon>Flavobacteriales</taxon>
        <taxon>Flavobacteriaceae</taxon>
        <taxon>Myroides</taxon>
    </lineage>
</organism>
<reference evidence="5" key="1">
    <citation type="submission" date="2016-10" db="EMBL/GenBank/DDBJ databases">
        <authorList>
            <person name="Varghese N."/>
            <person name="Submissions S."/>
        </authorList>
    </citation>
    <scope>NUCLEOTIDE SEQUENCE [LARGE SCALE GENOMIC DNA]</scope>
    <source>
        <strain evidence="5">DSM 26542</strain>
    </source>
</reference>
<dbReference type="GO" id="GO:0006631">
    <property type="term" value="P:fatty acid metabolic process"/>
    <property type="evidence" value="ECO:0007669"/>
    <property type="project" value="TreeGrafter"/>
</dbReference>
<dbReference type="EMBL" id="FORU01000004">
    <property type="protein sequence ID" value="SFJ18073.1"/>
    <property type="molecule type" value="Genomic_DNA"/>
</dbReference>
<dbReference type="PROSITE" id="PS00455">
    <property type="entry name" value="AMP_BINDING"/>
    <property type="match status" value="1"/>
</dbReference>
<dbReference type="GO" id="GO:0031956">
    <property type="term" value="F:medium-chain fatty acid-CoA ligase activity"/>
    <property type="evidence" value="ECO:0007669"/>
    <property type="project" value="TreeGrafter"/>
</dbReference>
<accession>A0A1I3P9A4</accession>